<evidence type="ECO:0000313" key="2">
    <source>
        <dbReference type="WBParaSite" id="PS1159_v2.g721.t1"/>
    </source>
</evidence>
<accession>A0AC35GP51</accession>
<sequence length="164" mass="17939">MDKVVIACYNSTDSNHILQGDCAPGQCMFKAGVSKDKRYGTNLLWFMSESYIRGFGNNDEICENANMMSPAAKAYFTANFPSCDPLKHDGNVVKLYVIQAPPGCPLYVLNAKKWIHPTTTVATQNSSALLEINQTTSKSSEADTALWIGIGVGIYILLFVIFGL</sequence>
<dbReference type="Proteomes" id="UP000887580">
    <property type="component" value="Unplaced"/>
</dbReference>
<proteinExistence type="predicted"/>
<dbReference type="WBParaSite" id="PS1159_v2.g721.t1">
    <property type="protein sequence ID" value="PS1159_v2.g721.t1"/>
    <property type="gene ID" value="PS1159_v2.g721"/>
</dbReference>
<evidence type="ECO:0000313" key="1">
    <source>
        <dbReference type="Proteomes" id="UP000887580"/>
    </source>
</evidence>
<reference evidence="2" key="1">
    <citation type="submission" date="2022-11" db="UniProtKB">
        <authorList>
            <consortium name="WormBaseParasite"/>
        </authorList>
    </citation>
    <scope>IDENTIFICATION</scope>
</reference>
<protein>
    <submittedName>
        <fullName evidence="2">Uncharacterized protein</fullName>
    </submittedName>
</protein>
<organism evidence="1 2">
    <name type="scientific">Panagrolaimus sp. PS1159</name>
    <dbReference type="NCBI Taxonomy" id="55785"/>
    <lineage>
        <taxon>Eukaryota</taxon>
        <taxon>Metazoa</taxon>
        <taxon>Ecdysozoa</taxon>
        <taxon>Nematoda</taxon>
        <taxon>Chromadorea</taxon>
        <taxon>Rhabditida</taxon>
        <taxon>Tylenchina</taxon>
        <taxon>Panagrolaimomorpha</taxon>
        <taxon>Panagrolaimoidea</taxon>
        <taxon>Panagrolaimidae</taxon>
        <taxon>Panagrolaimus</taxon>
    </lineage>
</organism>
<name>A0AC35GP51_9BILA</name>